<organism evidence="2 3">
    <name type="scientific">Brachybacterium halotolerans</name>
    <dbReference type="NCBI Taxonomy" id="2795215"/>
    <lineage>
        <taxon>Bacteria</taxon>
        <taxon>Bacillati</taxon>
        <taxon>Actinomycetota</taxon>
        <taxon>Actinomycetes</taxon>
        <taxon>Micrococcales</taxon>
        <taxon>Dermabacteraceae</taxon>
        <taxon>Brachybacterium</taxon>
    </lineage>
</organism>
<comment type="caution">
    <text evidence="2">The sequence shown here is derived from an EMBL/GenBank/DDBJ whole genome shotgun (WGS) entry which is preliminary data.</text>
</comment>
<dbReference type="EMBL" id="JAEDAJ010000003">
    <property type="protein sequence ID" value="MBK0331321.1"/>
    <property type="molecule type" value="Genomic_DNA"/>
</dbReference>
<keyword evidence="3" id="KW-1185">Reference proteome</keyword>
<dbReference type="SUPFAM" id="SSF54427">
    <property type="entry name" value="NTF2-like"/>
    <property type="match status" value="1"/>
</dbReference>
<accession>A0ABS1B9I3</accession>
<evidence type="ECO:0000259" key="1">
    <source>
        <dbReference type="Pfam" id="PF12680"/>
    </source>
</evidence>
<dbReference type="Pfam" id="PF12680">
    <property type="entry name" value="SnoaL_2"/>
    <property type="match status" value="1"/>
</dbReference>
<reference evidence="2 3" key="1">
    <citation type="submission" date="2020-12" db="EMBL/GenBank/DDBJ databases">
        <title>Brachybacterium sp. MASK1Z-5, whole genome shotgun sequence.</title>
        <authorList>
            <person name="Tuo L."/>
        </authorList>
    </citation>
    <scope>NUCLEOTIDE SEQUENCE [LARGE SCALE GENOMIC DNA]</scope>
    <source>
        <strain evidence="2 3">MASK1Z-5</strain>
    </source>
</reference>
<dbReference type="RefSeq" id="WP_200501945.1">
    <property type="nucleotide sequence ID" value="NZ_JAEDAJ010000003.1"/>
</dbReference>
<gene>
    <name evidence="2" type="ORF">I8D64_07885</name>
</gene>
<feature type="domain" description="SnoaL-like" evidence="1">
    <location>
        <begin position="13"/>
        <end position="104"/>
    </location>
</feature>
<evidence type="ECO:0000313" key="2">
    <source>
        <dbReference type="EMBL" id="MBK0331321.1"/>
    </source>
</evidence>
<evidence type="ECO:0000313" key="3">
    <source>
        <dbReference type="Proteomes" id="UP000612352"/>
    </source>
</evidence>
<protein>
    <submittedName>
        <fullName evidence="2">Nuclear transport factor 2 family protein</fullName>
    </submittedName>
</protein>
<name>A0ABS1B9I3_9MICO</name>
<proteinExistence type="predicted"/>
<dbReference type="InterPro" id="IPR037401">
    <property type="entry name" value="SnoaL-like"/>
</dbReference>
<dbReference type="Gene3D" id="3.10.450.50">
    <property type="match status" value="1"/>
</dbReference>
<sequence length="118" mass="12943">MTDIPSPRDLAGTYFDCWRLRDFADLAAHLADDVAFDGPLASLRGREDCLEGLVGLARATTHLEVERRLADEEDVMTWFSLGVGGSEPTPVVNWCHVEGGRIRAIRVTFDPRGMLAAG</sequence>
<dbReference type="Proteomes" id="UP000612352">
    <property type="component" value="Unassembled WGS sequence"/>
</dbReference>
<dbReference type="InterPro" id="IPR032710">
    <property type="entry name" value="NTF2-like_dom_sf"/>
</dbReference>